<evidence type="ECO:0000313" key="3">
    <source>
        <dbReference type="EMBL" id="VFK30712.1"/>
    </source>
</evidence>
<dbReference type="AlphaFoldDB" id="A0A450X5C3"/>
<organism evidence="2">
    <name type="scientific">Candidatus Kentrum sp. MB</name>
    <dbReference type="NCBI Taxonomy" id="2138164"/>
    <lineage>
        <taxon>Bacteria</taxon>
        <taxon>Pseudomonadati</taxon>
        <taxon>Pseudomonadota</taxon>
        <taxon>Gammaproteobacteria</taxon>
        <taxon>Candidatus Kentrum</taxon>
    </lineage>
</organism>
<gene>
    <name evidence="2" type="ORF">BECKMB1821G_GA0114241_100854</name>
    <name evidence="4" type="ORF">BECKMB1821H_GA0114242_102013</name>
    <name evidence="3" type="ORF">BECKMB1821I_GA0114274_101729</name>
</gene>
<protein>
    <submittedName>
        <fullName evidence="2">Uncharacterized protein</fullName>
    </submittedName>
</protein>
<dbReference type="EMBL" id="CAADGH010000020">
    <property type="protein sequence ID" value="VFK75338.1"/>
    <property type="molecule type" value="Genomic_DNA"/>
</dbReference>
<keyword evidence="1" id="KW-1133">Transmembrane helix</keyword>
<sequence>MKTRLIKAEREITILTSYDNACSLLVVLITYTLLWMLLEGKGLLLLEESELSLAGIIGQLAPLISTMQRAQDRQVLISTHSNILLGDPGIDGREVLVLTPDKEGTDIRSASDFKGIKALLASGFTVGEVALPQTTHSTANQLSIAIG</sequence>
<reference evidence="2" key="1">
    <citation type="submission" date="2019-02" db="EMBL/GenBank/DDBJ databases">
        <authorList>
            <person name="Gruber-Vodicka R. H."/>
            <person name="Seah K. B. B."/>
        </authorList>
    </citation>
    <scope>NUCLEOTIDE SEQUENCE</scope>
    <source>
        <strain evidence="2">BECK_BZ197</strain>
        <strain evidence="4">BECK_BZ198</strain>
        <strain evidence="3">BECK_BZ199</strain>
    </source>
</reference>
<dbReference type="EMBL" id="CAADFQ010000017">
    <property type="protein sequence ID" value="VFK30712.1"/>
    <property type="molecule type" value="Genomic_DNA"/>
</dbReference>
<feature type="transmembrane region" description="Helical" evidence="1">
    <location>
        <begin position="21"/>
        <end position="38"/>
    </location>
</feature>
<dbReference type="EMBL" id="CAADFO010000008">
    <property type="protein sequence ID" value="VFK24468.1"/>
    <property type="molecule type" value="Genomic_DNA"/>
</dbReference>
<evidence type="ECO:0000313" key="4">
    <source>
        <dbReference type="EMBL" id="VFK75338.1"/>
    </source>
</evidence>
<keyword evidence="1" id="KW-0812">Transmembrane</keyword>
<evidence type="ECO:0000313" key="2">
    <source>
        <dbReference type="EMBL" id="VFK24468.1"/>
    </source>
</evidence>
<name>A0A450X5C3_9GAMM</name>
<keyword evidence="1" id="KW-0472">Membrane</keyword>
<evidence type="ECO:0000256" key="1">
    <source>
        <dbReference type="SAM" id="Phobius"/>
    </source>
</evidence>
<accession>A0A450X5C3</accession>
<proteinExistence type="predicted"/>